<reference evidence="3" key="1">
    <citation type="submission" date="2016-04" db="EMBL/GenBank/DDBJ databases">
        <authorList>
            <person name="Nguyen H.D."/>
            <person name="Kesanakurti P."/>
            <person name="Cullis J."/>
            <person name="Levesque C.A."/>
            <person name="Hambleton S."/>
        </authorList>
    </citation>
    <scope>NUCLEOTIDE SEQUENCE</scope>
    <source>
        <strain evidence="3">DAOMC 238032</strain>
    </source>
</reference>
<keyword evidence="1" id="KW-1133">Transmembrane helix</keyword>
<keyword evidence="5" id="KW-1185">Reference proteome</keyword>
<protein>
    <submittedName>
        <fullName evidence="3">Uncharacterized protein</fullName>
    </submittedName>
</protein>
<dbReference type="EMBL" id="CAJHJG010003695">
    <property type="protein sequence ID" value="CAD6934515.1"/>
    <property type="molecule type" value="Genomic_DNA"/>
</dbReference>
<feature type="transmembrane region" description="Helical" evidence="1">
    <location>
        <begin position="309"/>
        <end position="334"/>
    </location>
</feature>
<sequence>MDQPPPSAIWTAEDVSGDGTPTIRGIISSPPTRHVRKMNISGIFNHLRDNNRPHVKWERDGRLLECEWRRCPGFKGHEFVLLTFGFPYQDRPTDELRMRKLTCRLDRWADEPAQFNPFRATTSSSFLGSSSRKRKVPGIHHIKISRVQPDSWTDGGKEKKATNMGHIKMTDKTSKITLFHAIAAAHGYKDKAPNYDAYTAKCWSFSPASPLSSLPKQLSPTGCPSRCVKRTAGEMVLIDSTERLDELLKNMDAEDIDAEGFLSSPGALCGAAAGASAALYAAPGISAVAYAAASGTVFGGPIGVAFADFAAAAVTLFGASTVGGAAGAAGSLALRKVASRKSHKLLSEIRQYVDNLEKHLL</sequence>
<reference evidence="3" key="2">
    <citation type="journal article" date="2019" name="IMA Fungus">
        <title>Genome sequencing and comparison of five Tilletia species to identify candidate genes for the detection of regulated species infecting wheat.</title>
        <authorList>
            <person name="Nguyen H.D.T."/>
            <person name="Sultana T."/>
            <person name="Kesanakurti P."/>
            <person name="Hambleton S."/>
        </authorList>
    </citation>
    <scope>NUCLEOTIDE SEQUENCE</scope>
    <source>
        <strain evidence="3">DAOMC 238032</strain>
    </source>
</reference>
<dbReference type="Proteomes" id="UP000077671">
    <property type="component" value="Unassembled WGS sequence"/>
</dbReference>
<evidence type="ECO:0000313" key="2">
    <source>
        <dbReference type="EMBL" id="CAD6934515.1"/>
    </source>
</evidence>
<reference evidence="2" key="3">
    <citation type="submission" date="2020-10" db="EMBL/GenBank/DDBJ databases">
        <authorList>
            <person name="Sedaghatjoo S."/>
        </authorList>
    </citation>
    <scope>NUCLEOTIDE SEQUENCE</scope>
    <source>
        <strain evidence="2">AZH3</strain>
    </source>
</reference>
<evidence type="ECO:0000313" key="3">
    <source>
        <dbReference type="EMBL" id="KAE8247005.1"/>
    </source>
</evidence>
<evidence type="ECO:0000313" key="5">
    <source>
        <dbReference type="Proteomes" id="UP000836402"/>
    </source>
</evidence>
<keyword evidence="1" id="KW-0472">Membrane</keyword>
<gene>
    <name evidence="3" type="ORF">A4X03_0g7171</name>
    <name evidence="2" type="ORF">JKIAZH3_G581</name>
</gene>
<accession>A0A177TZ99</accession>
<dbReference type="EMBL" id="LWDD02001598">
    <property type="protein sequence ID" value="KAE8247005.1"/>
    <property type="molecule type" value="Genomic_DNA"/>
</dbReference>
<organism evidence="3 4">
    <name type="scientific">Tilletia caries</name>
    <name type="common">wheat bunt fungus</name>
    <dbReference type="NCBI Taxonomy" id="13290"/>
    <lineage>
        <taxon>Eukaryota</taxon>
        <taxon>Fungi</taxon>
        <taxon>Dikarya</taxon>
        <taxon>Basidiomycota</taxon>
        <taxon>Ustilaginomycotina</taxon>
        <taxon>Exobasidiomycetes</taxon>
        <taxon>Tilletiales</taxon>
        <taxon>Tilletiaceae</taxon>
        <taxon>Tilletia</taxon>
    </lineage>
</organism>
<keyword evidence="1" id="KW-0812">Transmembrane</keyword>
<name>A0A177TZ99_9BASI</name>
<dbReference type="Proteomes" id="UP000836402">
    <property type="component" value="Unassembled WGS sequence"/>
</dbReference>
<evidence type="ECO:0000313" key="4">
    <source>
        <dbReference type="Proteomes" id="UP000077671"/>
    </source>
</evidence>
<dbReference type="AlphaFoldDB" id="A0A177TZ99"/>
<proteinExistence type="predicted"/>
<evidence type="ECO:0000256" key="1">
    <source>
        <dbReference type="SAM" id="Phobius"/>
    </source>
</evidence>
<comment type="caution">
    <text evidence="3">The sequence shown here is derived from an EMBL/GenBank/DDBJ whole genome shotgun (WGS) entry which is preliminary data.</text>
</comment>